<keyword evidence="5" id="KW-0862">Zinc</keyword>
<comment type="similarity">
    <text evidence="1">Belongs to the eukaryotic ribosomal protein eL37 family.</text>
</comment>
<proteinExistence type="inferred from homology"/>
<keyword evidence="8" id="KW-0687">Ribonucleoprotein</keyword>
<dbReference type="InterPro" id="IPR001569">
    <property type="entry name" value="Ribosomal_eL37"/>
</dbReference>
<dbReference type="InterPro" id="IPR018267">
    <property type="entry name" value="Ribosomal_eL37_CS"/>
</dbReference>
<dbReference type="InterPro" id="IPR011332">
    <property type="entry name" value="Ribosomal_zn-bd"/>
</dbReference>
<sequence length="254" mass="28850">MSCPRPLPQFQVQPSRPLALACAIQSVVHDCPLSIEPIGMIPGKYLSYHLLDAAACFFSLFKTALDFQAKQIATMVSFTRAVEAENDGRLCETKEGTDPIKGTDELFEIFMNRRLDKFEHEGPTGHRGLGGWPRRGMNWHEAPLPKKLRQNKGFDAHPLNLWSRTKGTTSFGKRHNKSHTACRRCGKISYHIQKKTCSSCGYPAKKMRNYNWGQKAKGRRTVGTGRMRYMKTLTRRFKNGFREGTQAKKAISKE</sequence>
<dbReference type="AlphaFoldDB" id="K0R038"/>
<evidence type="ECO:0000256" key="5">
    <source>
        <dbReference type="ARBA" id="ARBA00022833"/>
    </source>
</evidence>
<keyword evidence="2" id="KW-0479">Metal-binding</keyword>
<evidence type="ECO:0000256" key="8">
    <source>
        <dbReference type="ARBA" id="ARBA00023274"/>
    </source>
</evidence>
<dbReference type="Pfam" id="PF01907">
    <property type="entry name" value="Ribosomal_L37e"/>
    <property type="match status" value="1"/>
</dbReference>
<dbReference type="Gene3D" id="2.20.25.30">
    <property type="match status" value="1"/>
</dbReference>
<evidence type="ECO:0000256" key="7">
    <source>
        <dbReference type="ARBA" id="ARBA00022980"/>
    </source>
</evidence>
<protein>
    <recommendedName>
        <fullName evidence="11">Ribosomal protein L37</fullName>
    </recommendedName>
</protein>
<dbReference type="InterPro" id="IPR011331">
    <property type="entry name" value="Ribosomal_eL37/eL43"/>
</dbReference>
<dbReference type="Proteomes" id="UP000266841">
    <property type="component" value="Unassembled WGS sequence"/>
</dbReference>
<keyword evidence="10" id="KW-1185">Reference proteome</keyword>
<dbReference type="GO" id="GO:0006412">
    <property type="term" value="P:translation"/>
    <property type="evidence" value="ECO:0007669"/>
    <property type="project" value="InterPro"/>
</dbReference>
<dbReference type="PROSITE" id="PS01077">
    <property type="entry name" value="RIBOSOMAL_L37E"/>
    <property type="match status" value="1"/>
</dbReference>
<dbReference type="GO" id="GO:0008270">
    <property type="term" value="F:zinc ion binding"/>
    <property type="evidence" value="ECO:0007669"/>
    <property type="project" value="UniProtKB-KW"/>
</dbReference>
<keyword evidence="4" id="KW-0863">Zinc-finger</keyword>
<keyword evidence="3" id="KW-0699">rRNA-binding</keyword>
<dbReference type="eggNOG" id="KOG3475">
    <property type="taxonomic scope" value="Eukaryota"/>
</dbReference>
<accession>K0R038</accession>
<keyword evidence="6" id="KW-0694">RNA-binding</keyword>
<dbReference type="GO" id="GO:0022625">
    <property type="term" value="C:cytosolic large ribosomal subunit"/>
    <property type="evidence" value="ECO:0007669"/>
    <property type="project" value="TreeGrafter"/>
</dbReference>
<dbReference type="SUPFAM" id="SSF57829">
    <property type="entry name" value="Zn-binding ribosomal proteins"/>
    <property type="match status" value="1"/>
</dbReference>
<evidence type="ECO:0000256" key="2">
    <source>
        <dbReference type="ARBA" id="ARBA00022723"/>
    </source>
</evidence>
<evidence type="ECO:0000256" key="4">
    <source>
        <dbReference type="ARBA" id="ARBA00022771"/>
    </source>
</evidence>
<evidence type="ECO:0000256" key="1">
    <source>
        <dbReference type="ARBA" id="ARBA00009805"/>
    </source>
</evidence>
<evidence type="ECO:0000256" key="3">
    <source>
        <dbReference type="ARBA" id="ARBA00022730"/>
    </source>
</evidence>
<evidence type="ECO:0000256" key="6">
    <source>
        <dbReference type="ARBA" id="ARBA00022884"/>
    </source>
</evidence>
<dbReference type="OrthoDB" id="10259236at2759"/>
<dbReference type="GO" id="GO:0019843">
    <property type="term" value="F:rRNA binding"/>
    <property type="evidence" value="ECO:0007669"/>
    <property type="project" value="UniProtKB-KW"/>
</dbReference>
<evidence type="ECO:0008006" key="11">
    <source>
        <dbReference type="Google" id="ProtNLM"/>
    </source>
</evidence>
<keyword evidence="7" id="KW-0689">Ribosomal protein</keyword>
<dbReference type="PANTHER" id="PTHR10768">
    <property type="entry name" value="60S RIBOSOMAL PROTEIN L37"/>
    <property type="match status" value="1"/>
</dbReference>
<evidence type="ECO:0000313" key="9">
    <source>
        <dbReference type="EMBL" id="EJK45403.1"/>
    </source>
</evidence>
<dbReference type="PANTHER" id="PTHR10768:SF0">
    <property type="entry name" value="RIBOSOMAL PROTEIN L37"/>
    <property type="match status" value="1"/>
</dbReference>
<dbReference type="EMBL" id="AGNL01048545">
    <property type="protein sequence ID" value="EJK45403.1"/>
    <property type="molecule type" value="Genomic_DNA"/>
</dbReference>
<name>K0R038_THAOC</name>
<reference evidence="9 10" key="1">
    <citation type="journal article" date="2012" name="Genome Biol.">
        <title>Genome and low-iron response of an oceanic diatom adapted to chronic iron limitation.</title>
        <authorList>
            <person name="Lommer M."/>
            <person name="Specht M."/>
            <person name="Roy A.S."/>
            <person name="Kraemer L."/>
            <person name="Andreson R."/>
            <person name="Gutowska M.A."/>
            <person name="Wolf J."/>
            <person name="Bergner S.V."/>
            <person name="Schilhabel M.B."/>
            <person name="Klostermeier U.C."/>
            <person name="Beiko R.G."/>
            <person name="Rosenstiel P."/>
            <person name="Hippler M."/>
            <person name="Laroche J."/>
        </authorList>
    </citation>
    <scope>NUCLEOTIDE SEQUENCE [LARGE SCALE GENOMIC DNA]</scope>
    <source>
        <strain evidence="9 10">CCMP1005</strain>
    </source>
</reference>
<comment type="caution">
    <text evidence="9">The sequence shown here is derived from an EMBL/GenBank/DDBJ whole genome shotgun (WGS) entry which is preliminary data.</text>
</comment>
<organism evidence="9 10">
    <name type="scientific">Thalassiosira oceanica</name>
    <name type="common">Marine diatom</name>
    <dbReference type="NCBI Taxonomy" id="159749"/>
    <lineage>
        <taxon>Eukaryota</taxon>
        <taxon>Sar</taxon>
        <taxon>Stramenopiles</taxon>
        <taxon>Ochrophyta</taxon>
        <taxon>Bacillariophyta</taxon>
        <taxon>Coscinodiscophyceae</taxon>
        <taxon>Thalassiosirophycidae</taxon>
        <taxon>Thalassiosirales</taxon>
        <taxon>Thalassiosiraceae</taxon>
        <taxon>Thalassiosira</taxon>
    </lineage>
</organism>
<dbReference type="FunFam" id="2.20.25.30:FF:000001">
    <property type="entry name" value="Ribosomal protein L37"/>
    <property type="match status" value="1"/>
</dbReference>
<dbReference type="GO" id="GO:0003735">
    <property type="term" value="F:structural constituent of ribosome"/>
    <property type="evidence" value="ECO:0007669"/>
    <property type="project" value="InterPro"/>
</dbReference>
<dbReference type="HAMAP" id="MF_00547">
    <property type="entry name" value="Ribosomal_eL37"/>
    <property type="match status" value="1"/>
</dbReference>
<gene>
    <name evidence="9" type="ORF">THAOC_35988</name>
</gene>
<evidence type="ECO:0000313" key="10">
    <source>
        <dbReference type="Proteomes" id="UP000266841"/>
    </source>
</evidence>